<accession>A0AAE0CLV4</accession>
<dbReference type="EMBL" id="JANJYI010000003">
    <property type="protein sequence ID" value="KAK2655962.1"/>
    <property type="molecule type" value="Genomic_DNA"/>
</dbReference>
<dbReference type="AlphaFoldDB" id="A0AAE0CLV4"/>
<keyword evidence="1" id="KW-0812">Transmembrane</keyword>
<sequence>MLALKLGDLRFSRACGGFTDFGVTATLKSYQEEGASCLIQNFGVYFFFLGFILQGTVESLTDGTREAVKKVILRTLNSSFGVSCYKVDIWDLKYMFLLLEWIGMNAMLVYFMAVEGIFAGFINGCIMLKLEAIDLLMKVLVEDLDLLVAHVDSTNFRSTCLNLTSAARIKYTRYKVLWLVYVTCFSAFLSLPILPFPSLPLPSAGISLCNIPNT</sequence>
<keyword evidence="3" id="KW-1185">Reference proteome</keyword>
<keyword evidence="1" id="KW-1133">Transmembrane helix</keyword>
<protein>
    <submittedName>
        <fullName evidence="2">Uncharacterized protein</fullName>
    </submittedName>
</protein>
<evidence type="ECO:0000256" key="1">
    <source>
        <dbReference type="SAM" id="Phobius"/>
    </source>
</evidence>
<evidence type="ECO:0000313" key="3">
    <source>
        <dbReference type="Proteomes" id="UP001280121"/>
    </source>
</evidence>
<dbReference type="Proteomes" id="UP001280121">
    <property type="component" value="Unassembled WGS sequence"/>
</dbReference>
<keyword evidence="1" id="KW-0472">Membrane</keyword>
<organism evidence="2 3">
    <name type="scientific">Dipteronia dyeriana</name>
    <dbReference type="NCBI Taxonomy" id="168575"/>
    <lineage>
        <taxon>Eukaryota</taxon>
        <taxon>Viridiplantae</taxon>
        <taxon>Streptophyta</taxon>
        <taxon>Embryophyta</taxon>
        <taxon>Tracheophyta</taxon>
        <taxon>Spermatophyta</taxon>
        <taxon>Magnoliopsida</taxon>
        <taxon>eudicotyledons</taxon>
        <taxon>Gunneridae</taxon>
        <taxon>Pentapetalae</taxon>
        <taxon>rosids</taxon>
        <taxon>malvids</taxon>
        <taxon>Sapindales</taxon>
        <taxon>Sapindaceae</taxon>
        <taxon>Hippocastanoideae</taxon>
        <taxon>Acereae</taxon>
        <taxon>Dipteronia</taxon>
    </lineage>
</organism>
<feature type="transmembrane region" description="Helical" evidence="1">
    <location>
        <begin position="176"/>
        <end position="194"/>
    </location>
</feature>
<comment type="caution">
    <text evidence="2">The sequence shown here is derived from an EMBL/GenBank/DDBJ whole genome shotgun (WGS) entry which is preliminary data.</text>
</comment>
<evidence type="ECO:0000313" key="2">
    <source>
        <dbReference type="EMBL" id="KAK2655962.1"/>
    </source>
</evidence>
<gene>
    <name evidence="2" type="ORF">Ddye_009014</name>
</gene>
<name>A0AAE0CLV4_9ROSI</name>
<proteinExistence type="predicted"/>
<feature type="transmembrane region" description="Helical" evidence="1">
    <location>
        <begin position="107"/>
        <end position="128"/>
    </location>
</feature>
<reference evidence="2" key="1">
    <citation type="journal article" date="2023" name="Plant J.">
        <title>Genome sequences and population genomics provide insights into the demographic history, inbreeding, and mutation load of two 'living fossil' tree species of Dipteronia.</title>
        <authorList>
            <person name="Feng Y."/>
            <person name="Comes H.P."/>
            <person name="Chen J."/>
            <person name="Zhu S."/>
            <person name="Lu R."/>
            <person name="Zhang X."/>
            <person name="Li P."/>
            <person name="Qiu J."/>
            <person name="Olsen K.M."/>
            <person name="Qiu Y."/>
        </authorList>
    </citation>
    <scope>NUCLEOTIDE SEQUENCE</scope>
    <source>
        <strain evidence="2">KIB01</strain>
    </source>
</reference>